<dbReference type="AlphaFoldDB" id="B8GEW8"/>
<dbReference type="EMBL" id="CP001338">
    <property type="protein sequence ID" value="ACL15935.1"/>
    <property type="molecule type" value="Genomic_DNA"/>
</dbReference>
<reference evidence="1 2" key="1">
    <citation type="journal article" date="2015" name="Genome Announc.">
        <title>Complete Genome Sequence of Methanosphaerula palustris E1-9CT, a Hydrogenotrophic Methanogen Isolated from a Minerotrophic Fen Peatland.</title>
        <authorList>
            <person name="Cadillo-Quiroz H."/>
            <person name="Browne P."/>
            <person name="Kyrpides N."/>
            <person name="Woyke T."/>
            <person name="Goodwin L."/>
            <person name="Detter C."/>
            <person name="Yavitt J.B."/>
            <person name="Zinder S.H."/>
        </authorList>
    </citation>
    <scope>NUCLEOTIDE SEQUENCE [LARGE SCALE GENOMIC DNA]</scope>
    <source>
        <strain evidence="2">ATCC BAA-1556 / DSM 19958 / E1-9c</strain>
    </source>
</reference>
<dbReference type="HOGENOM" id="CLU_1998772_0_0_2"/>
<dbReference type="Proteomes" id="UP000002457">
    <property type="component" value="Chromosome"/>
</dbReference>
<sequence length="124" mass="13875">MQEFAETCADQNSTDELLEGLEPLSDGSFRYLMNEASLLDCIEWDLTPREWVGGLNLAVLRQLTGTYADWKSAEVIARALARFGIEIDGEEAKDSTYTLIVTRGMKVLRKMAEAVPTVDVQQEN</sequence>
<evidence type="ECO:0000313" key="2">
    <source>
        <dbReference type="Proteomes" id="UP000002457"/>
    </source>
</evidence>
<keyword evidence="2" id="KW-1185">Reference proteome</keyword>
<gene>
    <name evidence="1" type="ordered locus">Mpal_0562</name>
</gene>
<accession>B8GEW8</accession>
<organism evidence="1 2">
    <name type="scientific">Methanosphaerula palustris (strain ATCC BAA-1556 / DSM 19958 / E1-9c)</name>
    <dbReference type="NCBI Taxonomy" id="521011"/>
    <lineage>
        <taxon>Archaea</taxon>
        <taxon>Methanobacteriati</taxon>
        <taxon>Methanobacteriota</taxon>
        <taxon>Stenosarchaea group</taxon>
        <taxon>Methanomicrobia</taxon>
        <taxon>Methanomicrobiales</taxon>
        <taxon>Methanoregulaceae</taxon>
        <taxon>Methanosphaerula</taxon>
    </lineage>
</organism>
<dbReference type="KEGG" id="mpl:Mpal_0562"/>
<name>B8GEW8_METPE</name>
<proteinExistence type="predicted"/>
<dbReference type="STRING" id="521011.Mpal_0562"/>
<evidence type="ECO:0000313" key="1">
    <source>
        <dbReference type="EMBL" id="ACL15935.1"/>
    </source>
</evidence>
<protein>
    <submittedName>
        <fullName evidence="1">Uncharacterized protein</fullName>
    </submittedName>
</protein>